<dbReference type="EMBL" id="FORY01000001">
    <property type="protein sequence ID" value="SFJ01821.1"/>
    <property type="molecule type" value="Genomic_DNA"/>
</dbReference>
<evidence type="ECO:0000313" key="2">
    <source>
        <dbReference type="EMBL" id="SFJ01821.1"/>
    </source>
</evidence>
<dbReference type="RefSeq" id="WP_066603269.1">
    <property type="nucleotide sequence ID" value="NZ_FORY01000001.1"/>
</dbReference>
<protein>
    <submittedName>
        <fullName evidence="2">Uncharacterized protein</fullName>
    </submittedName>
</protein>
<keyword evidence="1" id="KW-1133">Transmembrane helix</keyword>
<dbReference type="Proteomes" id="UP000183299">
    <property type="component" value="Unassembled WGS sequence"/>
</dbReference>
<dbReference type="GeneID" id="98663669"/>
<name>A0A1I3MXZ4_9RHOB</name>
<dbReference type="STRING" id="576117.SAMN04488138_101196"/>
<keyword evidence="3" id="KW-1185">Reference proteome</keyword>
<keyword evidence="1" id="KW-0812">Transmembrane</keyword>
<sequence length="341" mass="36591">MIALTEFERLEATGLWLPEGESQRRSVIISLGEATLTISESRTDGRALTHWSLPAIERITDEGEVPARYRPAPDSSEELEIDDTLMIDAITRIRRAIDRARPHPGRLRGLIFGLGAAAVLALGAFWLPGALIRQAVSIVPPATRSEIGQELLDRIKRLSGAPCDTVHGAQALNKLKARLIPGSGGQIVVLTSGVAVSQHLPGQIILLNRAVVEDYEDPDVAAGYVLAELVRAQEQDPLERLLREAGLTSSIRLLTTGHIPPEMLDAHAESLLTMVQPPVPEAPLIAAFAKAQVHSAPYAYARDITGASVLPLIEADGVQIETTRLVLSDGDWVALQGVCGG</sequence>
<reference evidence="2 3" key="1">
    <citation type="submission" date="2016-10" db="EMBL/GenBank/DDBJ databases">
        <authorList>
            <person name="de Groot N.N."/>
        </authorList>
    </citation>
    <scope>NUCLEOTIDE SEQUENCE [LARGE SCALE GENOMIC DNA]</scope>
    <source>
        <strain evidence="2 3">CGMCC 1.8891</strain>
    </source>
</reference>
<feature type="transmembrane region" description="Helical" evidence="1">
    <location>
        <begin position="109"/>
        <end position="127"/>
    </location>
</feature>
<proteinExistence type="predicted"/>
<organism evidence="2 3">
    <name type="scientific">Celeribacter halophilus</name>
    <dbReference type="NCBI Taxonomy" id="576117"/>
    <lineage>
        <taxon>Bacteria</taxon>
        <taxon>Pseudomonadati</taxon>
        <taxon>Pseudomonadota</taxon>
        <taxon>Alphaproteobacteria</taxon>
        <taxon>Rhodobacterales</taxon>
        <taxon>Roseobacteraceae</taxon>
        <taxon>Celeribacter</taxon>
    </lineage>
</organism>
<gene>
    <name evidence="2" type="ORF">SAMN04488138_101196</name>
</gene>
<accession>A0A1I3MXZ4</accession>
<dbReference type="OrthoDB" id="7822309at2"/>
<keyword evidence="1" id="KW-0472">Membrane</keyword>
<evidence type="ECO:0000313" key="3">
    <source>
        <dbReference type="Proteomes" id="UP000183299"/>
    </source>
</evidence>
<dbReference type="AlphaFoldDB" id="A0A1I3MXZ4"/>
<evidence type="ECO:0000256" key="1">
    <source>
        <dbReference type="SAM" id="Phobius"/>
    </source>
</evidence>